<evidence type="ECO:0000313" key="11">
    <source>
        <dbReference type="EMBL" id="HCO27774.1"/>
    </source>
</evidence>
<dbReference type="GO" id="GO:0004072">
    <property type="term" value="F:aspartate kinase activity"/>
    <property type="evidence" value="ECO:0007669"/>
    <property type="project" value="UniProtKB-EC"/>
</dbReference>
<dbReference type="SUPFAM" id="SSF55021">
    <property type="entry name" value="ACT-like"/>
    <property type="match status" value="2"/>
</dbReference>
<dbReference type="PANTHER" id="PTHR21499:SF67">
    <property type="entry name" value="ASPARTOKINASE 3"/>
    <property type="match status" value="1"/>
</dbReference>
<proteinExistence type="inferred from homology"/>
<dbReference type="UniPathway" id="UPA00051">
    <property type="reaction ID" value="UER00462"/>
</dbReference>
<keyword evidence="9" id="KW-0028">Amino-acid biosynthesis</keyword>
<dbReference type="UniPathway" id="UPA00050">
    <property type="reaction ID" value="UER00461"/>
</dbReference>
<dbReference type="Gene3D" id="1.20.120.1320">
    <property type="entry name" value="Aspartokinase, catalytic domain"/>
    <property type="match status" value="1"/>
</dbReference>
<evidence type="ECO:0000313" key="12">
    <source>
        <dbReference type="Proteomes" id="UP000263642"/>
    </source>
</evidence>
<evidence type="ECO:0000256" key="6">
    <source>
        <dbReference type="ARBA" id="ARBA00022840"/>
    </source>
</evidence>
<comment type="catalytic activity">
    <reaction evidence="7 8">
        <text>L-aspartate + ATP = 4-phospho-L-aspartate + ADP</text>
        <dbReference type="Rhea" id="RHEA:23776"/>
        <dbReference type="ChEBI" id="CHEBI:29991"/>
        <dbReference type="ChEBI" id="CHEBI:30616"/>
        <dbReference type="ChEBI" id="CHEBI:57535"/>
        <dbReference type="ChEBI" id="CHEBI:456216"/>
        <dbReference type="EC" id="2.7.2.4"/>
    </reaction>
</comment>
<organism evidence="11 12">
    <name type="scientific">Gimesia maris</name>
    <dbReference type="NCBI Taxonomy" id="122"/>
    <lineage>
        <taxon>Bacteria</taxon>
        <taxon>Pseudomonadati</taxon>
        <taxon>Planctomycetota</taxon>
        <taxon>Planctomycetia</taxon>
        <taxon>Planctomycetales</taxon>
        <taxon>Planctomycetaceae</taxon>
        <taxon>Gimesia</taxon>
    </lineage>
</organism>
<comment type="pathway">
    <text evidence="9">Amino-acid biosynthesis; L-threonine biosynthesis; L-threonine from L-aspartate: step 1/5.</text>
</comment>
<dbReference type="GO" id="GO:0005524">
    <property type="term" value="F:ATP binding"/>
    <property type="evidence" value="ECO:0007669"/>
    <property type="project" value="UniProtKB-KW"/>
</dbReference>
<dbReference type="GO" id="GO:0009090">
    <property type="term" value="P:homoserine biosynthetic process"/>
    <property type="evidence" value="ECO:0007669"/>
    <property type="project" value="TreeGrafter"/>
</dbReference>
<dbReference type="InterPro" id="IPR042199">
    <property type="entry name" value="AsparK_Bifunc_asparK/hSer_DH"/>
</dbReference>
<dbReference type="EC" id="2.7.2.4" evidence="8"/>
<sequence>MTNSVVCKFGGSSVANADQIEKVRRIVADDSQRRFVVVSAPGRIYKNEEKITDHLLNIASNGTHFQEKRKTISAGESKQAVLERFTSIINDLRIDGKKMLESLKQDLETKLQGERQIAFLASRGEHYNARIIAAYFQKQGMEARVSLPEEFGFLVTDSFLDAKVEEIAYENIAALDGTEMITVVPGFYGVTEHSEIAVFSRGGSDLTGGEIAYAIDADKYENWTDVNGVLESDPGIIPAARAIPRLTFKEIRLLSSKGVNVFHLDAMLNCRKRKIPIHVRNTNHPDDPGTQILNERVPEEGVVGIARLDNMAYIYLEKDMLCEEVGFTATLLKIFQSYGINTYHYPTDKDDIAVLVKQDDLKGSINDLRRAIEKQLKPDFMDVVYNLSVITPVGLGLKRNSYPLVDAINALGEHHIPIEMIDQSPSQICFHIGVSQAIADDALNILYRVLIADS</sequence>
<dbReference type="PANTHER" id="PTHR21499">
    <property type="entry name" value="ASPARTATE KINASE"/>
    <property type="match status" value="1"/>
</dbReference>
<name>A0A3D3RG09_9PLAN</name>
<feature type="domain" description="Aspartate/glutamate/uridylate kinase" evidence="10">
    <location>
        <begin position="5"/>
        <end position="281"/>
    </location>
</feature>
<evidence type="ECO:0000256" key="3">
    <source>
        <dbReference type="ARBA" id="ARBA00022679"/>
    </source>
</evidence>
<reference evidence="11 12" key="1">
    <citation type="journal article" date="2018" name="Nat. Biotechnol.">
        <title>A standardized bacterial taxonomy based on genome phylogeny substantially revises the tree of life.</title>
        <authorList>
            <person name="Parks D.H."/>
            <person name="Chuvochina M."/>
            <person name="Waite D.W."/>
            <person name="Rinke C."/>
            <person name="Skarshewski A."/>
            <person name="Chaumeil P.A."/>
            <person name="Hugenholtz P."/>
        </authorList>
    </citation>
    <scope>NUCLEOTIDE SEQUENCE [LARGE SCALE GENOMIC DNA]</scope>
    <source>
        <strain evidence="11">UBA9375</strain>
    </source>
</reference>
<dbReference type="AlphaFoldDB" id="A0A3D3RG09"/>
<dbReference type="EMBL" id="DQAY01000208">
    <property type="protein sequence ID" value="HCO27774.1"/>
    <property type="molecule type" value="Genomic_DNA"/>
</dbReference>
<gene>
    <name evidence="11" type="ORF">DIT97_34015</name>
</gene>
<protein>
    <recommendedName>
        <fullName evidence="8">Aspartokinase</fullName>
        <ecNumber evidence="8">2.7.2.4</ecNumber>
    </recommendedName>
</protein>
<dbReference type="NCBIfam" id="TIGR00657">
    <property type="entry name" value="asp_kinases"/>
    <property type="match status" value="1"/>
</dbReference>
<keyword evidence="4" id="KW-0547">Nucleotide-binding</keyword>
<dbReference type="GO" id="GO:0009088">
    <property type="term" value="P:threonine biosynthetic process"/>
    <property type="evidence" value="ECO:0007669"/>
    <property type="project" value="UniProtKB-UniPathway"/>
</dbReference>
<evidence type="ECO:0000256" key="7">
    <source>
        <dbReference type="ARBA" id="ARBA00047872"/>
    </source>
</evidence>
<dbReference type="InterPro" id="IPR045865">
    <property type="entry name" value="ACT-like_dom_sf"/>
</dbReference>
<dbReference type="Proteomes" id="UP000263642">
    <property type="component" value="Unassembled WGS sequence"/>
</dbReference>
<comment type="caution">
    <text evidence="11">The sequence shown here is derived from an EMBL/GenBank/DDBJ whole genome shotgun (WGS) entry which is preliminary data.</text>
</comment>
<keyword evidence="5 8" id="KW-0418">Kinase</keyword>
<dbReference type="InterPro" id="IPR001341">
    <property type="entry name" value="Asp_kinase"/>
</dbReference>
<dbReference type="Pfam" id="PF00696">
    <property type="entry name" value="AA_kinase"/>
    <property type="match status" value="1"/>
</dbReference>
<evidence type="ECO:0000256" key="5">
    <source>
        <dbReference type="ARBA" id="ARBA00022777"/>
    </source>
</evidence>
<dbReference type="PROSITE" id="PS00324">
    <property type="entry name" value="ASPARTOKINASE"/>
    <property type="match status" value="1"/>
</dbReference>
<dbReference type="Gene3D" id="3.30.2130.10">
    <property type="entry name" value="VC0802-like"/>
    <property type="match status" value="1"/>
</dbReference>
<dbReference type="UniPathway" id="UPA00034">
    <property type="reaction ID" value="UER00015"/>
</dbReference>
<dbReference type="GO" id="GO:0009089">
    <property type="term" value="P:lysine biosynthetic process via diaminopimelate"/>
    <property type="evidence" value="ECO:0007669"/>
    <property type="project" value="UniProtKB-UniPathway"/>
</dbReference>
<keyword evidence="6" id="KW-0067">ATP-binding</keyword>
<comment type="similarity">
    <text evidence="2 8">Belongs to the aspartokinase family.</text>
</comment>
<evidence type="ECO:0000256" key="1">
    <source>
        <dbReference type="ARBA" id="ARBA00004766"/>
    </source>
</evidence>
<dbReference type="SUPFAM" id="SSF53633">
    <property type="entry name" value="Carbamate kinase-like"/>
    <property type="match status" value="1"/>
</dbReference>
<dbReference type="InterPro" id="IPR018042">
    <property type="entry name" value="Aspartate_kinase_CS"/>
</dbReference>
<comment type="pathway">
    <text evidence="1 9">Amino-acid biosynthesis; L-lysine biosynthesis via DAP pathway; (S)-tetrahydrodipicolinate from L-aspartate: step 1/4.</text>
</comment>
<accession>A0A3D3RG09</accession>
<evidence type="ECO:0000256" key="2">
    <source>
        <dbReference type="ARBA" id="ARBA00010122"/>
    </source>
</evidence>
<evidence type="ECO:0000259" key="10">
    <source>
        <dbReference type="Pfam" id="PF00696"/>
    </source>
</evidence>
<dbReference type="InterPro" id="IPR036393">
    <property type="entry name" value="AceGlu_kinase-like_sf"/>
</dbReference>
<keyword evidence="3 8" id="KW-0808">Transferase</keyword>
<dbReference type="Gene3D" id="3.40.1160.10">
    <property type="entry name" value="Acetylglutamate kinase-like"/>
    <property type="match status" value="1"/>
</dbReference>
<evidence type="ECO:0000256" key="8">
    <source>
        <dbReference type="RuleBase" id="RU003448"/>
    </source>
</evidence>
<comment type="pathway">
    <text evidence="9">Amino-acid biosynthesis; L-methionine biosynthesis via de novo pathway; L-homoserine from L-aspartate: step 1/3.</text>
</comment>
<dbReference type="InterPro" id="IPR001048">
    <property type="entry name" value="Asp/Glu/Uridylate_kinase"/>
</dbReference>
<evidence type="ECO:0000256" key="4">
    <source>
        <dbReference type="ARBA" id="ARBA00022741"/>
    </source>
</evidence>
<dbReference type="GO" id="GO:0005829">
    <property type="term" value="C:cytosol"/>
    <property type="evidence" value="ECO:0007669"/>
    <property type="project" value="TreeGrafter"/>
</dbReference>
<evidence type="ECO:0000256" key="9">
    <source>
        <dbReference type="RuleBase" id="RU004249"/>
    </source>
</evidence>